<dbReference type="EMBL" id="LT963395">
    <property type="protein sequence ID" value="SOS21308.1"/>
    <property type="molecule type" value="Genomic_DNA"/>
</dbReference>
<dbReference type="AlphaFoldDB" id="A0A193STS0"/>
<reference evidence="2" key="1">
    <citation type="submission" date="2017-11" db="EMBL/GenBank/DDBJ databases">
        <authorList>
            <person name="Blom J."/>
        </authorList>
    </citation>
    <scope>NUCLEOTIDE SEQUENCE [LARGE SCALE GENOMIC DNA]</scope>
</reference>
<gene>
    <name evidence="1" type="ORF">PL963_03213</name>
</gene>
<protein>
    <submittedName>
        <fullName evidence="1">Uncharacterized protein</fullName>
    </submittedName>
</protein>
<keyword evidence="2" id="KW-1185">Reference proteome</keyword>
<sequence length="33" mass="3652">MNYLPVTMQRLCQLGFASLRGVQSITLALSALR</sequence>
<dbReference type="Proteomes" id="UP000239025">
    <property type="component" value="Chromosome 1"/>
</dbReference>
<name>A0A193STS0_9PSED</name>
<accession>A0A193STS0</accession>
<proteinExistence type="predicted"/>
<organism evidence="1 2">
    <name type="scientific">Pseudomonas cerasi</name>
    <dbReference type="NCBI Taxonomy" id="1583341"/>
    <lineage>
        <taxon>Bacteria</taxon>
        <taxon>Pseudomonadati</taxon>
        <taxon>Pseudomonadota</taxon>
        <taxon>Gammaproteobacteria</taxon>
        <taxon>Pseudomonadales</taxon>
        <taxon>Pseudomonadaceae</taxon>
        <taxon>Pseudomonas</taxon>
    </lineage>
</organism>
<evidence type="ECO:0000313" key="1">
    <source>
        <dbReference type="EMBL" id="SOS21308.1"/>
    </source>
</evidence>
<evidence type="ECO:0000313" key="2">
    <source>
        <dbReference type="Proteomes" id="UP000239025"/>
    </source>
</evidence>